<evidence type="ECO:0000256" key="1">
    <source>
        <dbReference type="ARBA" id="ARBA00002901"/>
    </source>
</evidence>
<dbReference type="SMART" id="SM00852">
    <property type="entry name" value="MoCF_biosynth"/>
    <property type="match status" value="1"/>
</dbReference>
<sequence length="383" mass="38338">MPTTDTAATGWRAARRIAAGAATALPAEDVPLDRAVGRVLAAAVPARTDLPGSDTAAMDGYAVAGAGPWQVIGRILAGGPVWTRELRPGQAVEIMTGAVVPAGTVAVLPYETADLSGTTAAGKPHIRRAGEDARAGSELVGAGRLVTPAVAGLLAQAGADGVAVHRRPRVRLLVTGDEVVSAGIPAAGQVRDVFAPMVSALVVAAGAVLAERLVLRDDPGVLAERLAAPDADVVVVTGSSSAGAADHLHRVLEKLGAQRLVDRVACRPGGPQLLAALPGGRWVTGLPGNPFAGLVAAVTVLQPLLYALTGRPVPLAPRLPVRGDVVVTAAVTRLVPVRLAGDHAVVVPGSRPASLAGAAAADALAVLEDGWTDGSPADLIPLG</sequence>
<dbReference type="EMBL" id="BOQL01000010">
    <property type="protein sequence ID" value="GIM64350.1"/>
    <property type="molecule type" value="Genomic_DNA"/>
</dbReference>
<dbReference type="Pfam" id="PF00994">
    <property type="entry name" value="MoCF_biosynth"/>
    <property type="match status" value="1"/>
</dbReference>
<dbReference type="GO" id="GO:0006777">
    <property type="term" value="P:Mo-molybdopterin cofactor biosynthetic process"/>
    <property type="evidence" value="ECO:0007669"/>
    <property type="project" value="UniProtKB-UniRule"/>
</dbReference>
<gene>
    <name evidence="7" type="ORF">Aau02nite_09840</name>
</gene>
<evidence type="ECO:0000256" key="4">
    <source>
        <dbReference type="ARBA" id="ARBA00047317"/>
    </source>
</evidence>
<keyword evidence="3 5" id="KW-0500">Molybdenum</keyword>
<reference evidence="7" key="1">
    <citation type="submission" date="2021-03" db="EMBL/GenBank/DDBJ databases">
        <title>Whole genome shotgun sequence of Actinoplanes auranticolor NBRC 12245.</title>
        <authorList>
            <person name="Komaki H."/>
            <person name="Tamura T."/>
        </authorList>
    </citation>
    <scope>NUCLEOTIDE SEQUENCE</scope>
    <source>
        <strain evidence="7">NBRC 12245</strain>
    </source>
</reference>
<dbReference type="InterPro" id="IPR001453">
    <property type="entry name" value="MoaB/Mog_dom"/>
</dbReference>
<keyword evidence="5" id="KW-0808">Transferase</keyword>
<dbReference type="Gene3D" id="2.40.340.10">
    <property type="entry name" value="MoeA, C-terminal, domain IV"/>
    <property type="match status" value="1"/>
</dbReference>
<dbReference type="Gene3D" id="3.40.980.10">
    <property type="entry name" value="MoaB/Mog-like domain"/>
    <property type="match status" value="1"/>
</dbReference>
<keyword evidence="5" id="KW-0460">Magnesium</keyword>
<dbReference type="AlphaFoldDB" id="A0A919S585"/>
<dbReference type="GO" id="GO:0005829">
    <property type="term" value="C:cytosol"/>
    <property type="evidence" value="ECO:0007669"/>
    <property type="project" value="TreeGrafter"/>
</dbReference>
<dbReference type="CDD" id="cd00887">
    <property type="entry name" value="MoeA"/>
    <property type="match status" value="1"/>
</dbReference>
<keyword evidence="5" id="KW-0479">Metal-binding</keyword>
<dbReference type="RefSeq" id="WP_212987107.1">
    <property type="nucleotide sequence ID" value="NZ_BAABEA010000007.1"/>
</dbReference>
<dbReference type="GO" id="GO:0046872">
    <property type="term" value="F:metal ion binding"/>
    <property type="evidence" value="ECO:0007669"/>
    <property type="project" value="UniProtKB-UniRule"/>
</dbReference>
<dbReference type="InterPro" id="IPR036425">
    <property type="entry name" value="MoaB/Mog-like_dom_sf"/>
</dbReference>
<dbReference type="Pfam" id="PF03453">
    <property type="entry name" value="MoeA_N"/>
    <property type="match status" value="1"/>
</dbReference>
<dbReference type="Gene3D" id="3.90.105.10">
    <property type="entry name" value="Molybdopterin biosynthesis moea protein, domain 2"/>
    <property type="match status" value="1"/>
</dbReference>
<evidence type="ECO:0000256" key="2">
    <source>
        <dbReference type="ARBA" id="ARBA00010763"/>
    </source>
</evidence>
<comment type="function">
    <text evidence="1 5">Catalyzes the insertion of molybdate into adenylated molybdopterin with the concomitant release of AMP.</text>
</comment>
<dbReference type="EC" id="2.10.1.1" evidence="5"/>
<dbReference type="Proteomes" id="UP000681340">
    <property type="component" value="Unassembled WGS sequence"/>
</dbReference>
<feature type="domain" description="MoaB/Mog" evidence="6">
    <location>
        <begin position="171"/>
        <end position="307"/>
    </location>
</feature>
<protein>
    <recommendedName>
        <fullName evidence="5">Molybdopterin molybdenumtransferase</fullName>
        <ecNumber evidence="5">2.10.1.1</ecNumber>
    </recommendedName>
</protein>
<dbReference type="InterPro" id="IPR036135">
    <property type="entry name" value="MoeA_linker/N_sf"/>
</dbReference>
<dbReference type="PANTHER" id="PTHR10192">
    <property type="entry name" value="MOLYBDOPTERIN BIOSYNTHESIS PROTEIN"/>
    <property type="match status" value="1"/>
</dbReference>
<dbReference type="PANTHER" id="PTHR10192:SF5">
    <property type="entry name" value="GEPHYRIN"/>
    <property type="match status" value="1"/>
</dbReference>
<comment type="pathway">
    <text evidence="5">Cofactor biosynthesis; molybdopterin biosynthesis.</text>
</comment>
<evidence type="ECO:0000256" key="3">
    <source>
        <dbReference type="ARBA" id="ARBA00022505"/>
    </source>
</evidence>
<evidence type="ECO:0000256" key="5">
    <source>
        <dbReference type="RuleBase" id="RU365090"/>
    </source>
</evidence>
<dbReference type="SUPFAM" id="SSF63882">
    <property type="entry name" value="MoeA N-terminal region -like"/>
    <property type="match status" value="1"/>
</dbReference>
<name>A0A919S585_9ACTN</name>
<comment type="similarity">
    <text evidence="2 5">Belongs to the MoeA family.</text>
</comment>
<comment type="cofactor">
    <cofactor evidence="5">
        <name>Mg(2+)</name>
        <dbReference type="ChEBI" id="CHEBI:18420"/>
    </cofactor>
</comment>
<dbReference type="Gene3D" id="2.170.190.11">
    <property type="entry name" value="Molybdopterin biosynthesis moea protein, domain 3"/>
    <property type="match status" value="1"/>
</dbReference>
<organism evidence="7 8">
    <name type="scientific">Actinoplanes auranticolor</name>
    <dbReference type="NCBI Taxonomy" id="47988"/>
    <lineage>
        <taxon>Bacteria</taxon>
        <taxon>Bacillati</taxon>
        <taxon>Actinomycetota</taxon>
        <taxon>Actinomycetes</taxon>
        <taxon>Micromonosporales</taxon>
        <taxon>Micromonosporaceae</taxon>
        <taxon>Actinoplanes</taxon>
    </lineage>
</organism>
<comment type="caution">
    <text evidence="7">The sequence shown here is derived from an EMBL/GenBank/DDBJ whole genome shotgun (WGS) entry which is preliminary data.</text>
</comment>
<accession>A0A919S585</accession>
<dbReference type="InterPro" id="IPR005110">
    <property type="entry name" value="MoeA_linker/N"/>
</dbReference>
<dbReference type="SUPFAM" id="SSF53218">
    <property type="entry name" value="Molybdenum cofactor biosynthesis proteins"/>
    <property type="match status" value="1"/>
</dbReference>
<evidence type="ECO:0000313" key="7">
    <source>
        <dbReference type="EMBL" id="GIM64350.1"/>
    </source>
</evidence>
<keyword evidence="8" id="KW-1185">Reference proteome</keyword>
<proteinExistence type="inferred from homology"/>
<evidence type="ECO:0000313" key="8">
    <source>
        <dbReference type="Proteomes" id="UP000681340"/>
    </source>
</evidence>
<evidence type="ECO:0000259" key="6">
    <source>
        <dbReference type="SMART" id="SM00852"/>
    </source>
</evidence>
<dbReference type="GO" id="GO:0061599">
    <property type="term" value="F:molybdopterin molybdotransferase activity"/>
    <property type="evidence" value="ECO:0007669"/>
    <property type="project" value="UniProtKB-UniRule"/>
</dbReference>
<keyword evidence="5" id="KW-0501">Molybdenum cofactor biosynthesis</keyword>
<dbReference type="InterPro" id="IPR038987">
    <property type="entry name" value="MoeA-like"/>
</dbReference>
<dbReference type="InterPro" id="IPR036688">
    <property type="entry name" value="MoeA_C_domain_IV_sf"/>
</dbReference>
<comment type="catalytic activity">
    <reaction evidence="4">
        <text>adenylyl-molybdopterin + molybdate = Mo-molybdopterin + AMP + H(+)</text>
        <dbReference type="Rhea" id="RHEA:35047"/>
        <dbReference type="ChEBI" id="CHEBI:15378"/>
        <dbReference type="ChEBI" id="CHEBI:36264"/>
        <dbReference type="ChEBI" id="CHEBI:62727"/>
        <dbReference type="ChEBI" id="CHEBI:71302"/>
        <dbReference type="ChEBI" id="CHEBI:456215"/>
        <dbReference type="EC" id="2.10.1.1"/>
    </reaction>
</comment>